<evidence type="ECO:0000256" key="11">
    <source>
        <dbReference type="SAM" id="Phobius"/>
    </source>
</evidence>
<dbReference type="Gene3D" id="1.20.1440.130">
    <property type="entry name" value="VKOR domain"/>
    <property type="match status" value="1"/>
</dbReference>
<dbReference type="Pfam" id="PF07884">
    <property type="entry name" value="VKOR"/>
    <property type="match status" value="1"/>
</dbReference>
<dbReference type="OrthoDB" id="9814124at2"/>
<keyword evidence="8" id="KW-1015">Disulfide bond</keyword>
<keyword evidence="6" id="KW-0560">Oxidoreductase</keyword>
<evidence type="ECO:0000256" key="2">
    <source>
        <dbReference type="ARBA" id="ARBA00006214"/>
    </source>
</evidence>
<comment type="caution">
    <text evidence="13">The sequence shown here is derived from an EMBL/GenBank/DDBJ whole genome shotgun (WGS) entry which is preliminary data.</text>
</comment>
<feature type="region of interest" description="Disordered" evidence="10">
    <location>
        <begin position="1"/>
        <end position="20"/>
    </location>
</feature>
<evidence type="ECO:0000259" key="12">
    <source>
        <dbReference type="Pfam" id="PF07884"/>
    </source>
</evidence>
<evidence type="ECO:0000313" key="13">
    <source>
        <dbReference type="EMBL" id="TWU26761.1"/>
    </source>
</evidence>
<comment type="subcellular location">
    <subcellularLocation>
        <location evidence="1">Membrane</location>
        <topology evidence="1">Multi-pass membrane protein</topology>
    </subcellularLocation>
</comment>
<dbReference type="InterPro" id="IPR038354">
    <property type="entry name" value="VKOR_sf"/>
</dbReference>
<feature type="compositionally biased region" description="Polar residues" evidence="10">
    <location>
        <begin position="1"/>
        <end position="10"/>
    </location>
</feature>
<evidence type="ECO:0000256" key="4">
    <source>
        <dbReference type="ARBA" id="ARBA00022719"/>
    </source>
</evidence>
<feature type="domain" description="Vitamin K epoxide reductase" evidence="12">
    <location>
        <begin position="35"/>
        <end position="167"/>
    </location>
</feature>
<keyword evidence="5 11" id="KW-1133">Transmembrane helix</keyword>
<evidence type="ECO:0000256" key="6">
    <source>
        <dbReference type="ARBA" id="ARBA00023002"/>
    </source>
</evidence>
<dbReference type="InterPro" id="IPR012932">
    <property type="entry name" value="VKOR"/>
</dbReference>
<dbReference type="GO" id="GO:0048038">
    <property type="term" value="F:quinone binding"/>
    <property type="evidence" value="ECO:0007669"/>
    <property type="project" value="UniProtKB-KW"/>
</dbReference>
<evidence type="ECO:0000256" key="3">
    <source>
        <dbReference type="ARBA" id="ARBA00022692"/>
    </source>
</evidence>
<proteinExistence type="inferred from homology"/>
<dbReference type="GO" id="GO:0016491">
    <property type="term" value="F:oxidoreductase activity"/>
    <property type="evidence" value="ECO:0007669"/>
    <property type="project" value="UniProtKB-KW"/>
</dbReference>
<name>A0A5C6CTL2_9BACT</name>
<keyword evidence="14" id="KW-1185">Reference proteome</keyword>
<organism evidence="13 14">
    <name type="scientific">Novipirellula galeiformis</name>
    <dbReference type="NCBI Taxonomy" id="2528004"/>
    <lineage>
        <taxon>Bacteria</taxon>
        <taxon>Pseudomonadati</taxon>
        <taxon>Planctomycetota</taxon>
        <taxon>Planctomycetia</taxon>
        <taxon>Pirellulales</taxon>
        <taxon>Pirellulaceae</taxon>
        <taxon>Novipirellula</taxon>
    </lineage>
</organism>
<evidence type="ECO:0000256" key="8">
    <source>
        <dbReference type="ARBA" id="ARBA00023157"/>
    </source>
</evidence>
<keyword evidence="3 11" id="KW-0812">Transmembrane</keyword>
<feature type="transmembrane region" description="Helical" evidence="11">
    <location>
        <begin position="34"/>
        <end position="55"/>
    </location>
</feature>
<reference evidence="13 14" key="1">
    <citation type="submission" date="2019-02" db="EMBL/GenBank/DDBJ databases">
        <title>Deep-cultivation of Planctomycetes and their phenomic and genomic characterization uncovers novel biology.</title>
        <authorList>
            <person name="Wiegand S."/>
            <person name="Jogler M."/>
            <person name="Boedeker C."/>
            <person name="Pinto D."/>
            <person name="Vollmers J."/>
            <person name="Rivas-Marin E."/>
            <person name="Kohn T."/>
            <person name="Peeters S.H."/>
            <person name="Heuer A."/>
            <person name="Rast P."/>
            <person name="Oberbeckmann S."/>
            <person name="Bunk B."/>
            <person name="Jeske O."/>
            <person name="Meyerdierks A."/>
            <person name="Storesund J.E."/>
            <person name="Kallscheuer N."/>
            <person name="Luecker S."/>
            <person name="Lage O.M."/>
            <person name="Pohl T."/>
            <person name="Merkel B.J."/>
            <person name="Hornburger P."/>
            <person name="Mueller R.-W."/>
            <person name="Bruemmer F."/>
            <person name="Labrenz M."/>
            <person name="Spormann A.M."/>
            <person name="Op Den Camp H."/>
            <person name="Overmann J."/>
            <person name="Amann R."/>
            <person name="Jetten M.S.M."/>
            <person name="Mascher T."/>
            <person name="Medema M.H."/>
            <person name="Devos D.P."/>
            <person name="Kaster A.-K."/>
            <person name="Ovreas L."/>
            <person name="Rohde M."/>
            <person name="Galperin M.Y."/>
            <person name="Jogler C."/>
        </authorList>
    </citation>
    <scope>NUCLEOTIDE SEQUENCE [LARGE SCALE GENOMIC DNA]</scope>
    <source>
        <strain evidence="13 14">Pla52o</strain>
    </source>
</reference>
<dbReference type="Proteomes" id="UP000316304">
    <property type="component" value="Unassembled WGS sequence"/>
</dbReference>
<sequence length="215" mass="24301">MRQSSPSTHRQPIGPLDRPVPPYKHNPSAWSQRIPICLLAFVAAILSAHLSLYQWGLIENSWDPVFGDSSNRVLKSDTAKTMYGILGIHDAALGVLAYLGDAIFGFAGSTRRWQYRPWLVILFGIDVIPLGVVSAVLVLFQAFVIGEWCFLCLVTAAISLTLVYWAWDEVRVSLTYLYIVWKDHHDKRLLWNAVWGYRSDELDQAGEKLLSREVA</sequence>
<keyword evidence="7 11" id="KW-0472">Membrane</keyword>
<feature type="transmembrane region" description="Helical" evidence="11">
    <location>
        <begin position="82"/>
        <end position="106"/>
    </location>
</feature>
<dbReference type="RefSeq" id="WP_146593051.1">
    <property type="nucleotide sequence ID" value="NZ_SJPT01000001.1"/>
</dbReference>
<comment type="similarity">
    <text evidence="2">Belongs to the VKOR family.</text>
</comment>
<evidence type="ECO:0000256" key="10">
    <source>
        <dbReference type="SAM" id="MobiDB-lite"/>
    </source>
</evidence>
<keyword evidence="4" id="KW-0874">Quinone</keyword>
<dbReference type="GO" id="GO:0016020">
    <property type="term" value="C:membrane"/>
    <property type="evidence" value="ECO:0007669"/>
    <property type="project" value="UniProtKB-SubCell"/>
</dbReference>
<keyword evidence="9" id="KW-0676">Redox-active center</keyword>
<evidence type="ECO:0000256" key="9">
    <source>
        <dbReference type="ARBA" id="ARBA00023284"/>
    </source>
</evidence>
<evidence type="ECO:0000256" key="1">
    <source>
        <dbReference type="ARBA" id="ARBA00004141"/>
    </source>
</evidence>
<evidence type="ECO:0000256" key="7">
    <source>
        <dbReference type="ARBA" id="ARBA00023136"/>
    </source>
</evidence>
<accession>A0A5C6CTL2</accession>
<dbReference type="AlphaFoldDB" id="A0A5C6CTL2"/>
<feature type="transmembrane region" description="Helical" evidence="11">
    <location>
        <begin position="118"/>
        <end position="139"/>
    </location>
</feature>
<gene>
    <name evidence="13" type="ORF">Pla52o_06160</name>
</gene>
<evidence type="ECO:0000256" key="5">
    <source>
        <dbReference type="ARBA" id="ARBA00022989"/>
    </source>
</evidence>
<evidence type="ECO:0000313" key="14">
    <source>
        <dbReference type="Proteomes" id="UP000316304"/>
    </source>
</evidence>
<protein>
    <submittedName>
        <fullName evidence="13">Vitamin K epoxide reductase family protein</fullName>
    </submittedName>
</protein>
<feature type="transmembrane region" description="Helical" evidence="11">
    <location>
        <begin position="145"/>
        <end position="167"/>
    </location>
</feature>
<dbReference type="EMBL" id="SJPT01000001">
    <property type="protein sequence ID" value="TWU26761.1"/>
    <property type="molecule type" value="Genomic_DNA"/>
</dbReference>